<dbReference type="Proteomes" id="UP000051677">
    <property type="component" value="Unassembled WGS sequence"/>
</dbReference>
<feature type="signal peptide" evidence="1">
    <location>
        <begin position="1"/>
        <end position="23"/>
    </location>
</feature>
<evidence type="ECO:0000313" key="3">
    <source>
        <dbReference type="Proteomes" id="UP000051677"/>
    </source>
</evidence>
<protein>
    <recommendedName>
        <fullName evidence="4">Lipoprotein</fullName>
    </recommendedName>
</protein>
<evidence type="ECO:0000256" key="1">
    <source>
        <dbReference type="SAM" id="SignalP"/>
    </source>
</evidence>
<keyword evidence="1" id="KW-0732">Signal</keyword>
<organism evidence="2 3">
    <name type="scientific">Mycobacterium gordonae</name>
    <dbReference type="NCBI Taxonomy" id="1778"/>
    <lineage>
        <taxon>Bacteria</taxon>
        <taxon>Bacillati</taxon>
        <taxon>Actinomycetota</taxon>
        <taxon>Actinomycetes</taxon>
        <taxon>Mycobacteriales</taxon>
        <taxon>Mycobacteriaceae</taxon>
        <taxon>Mycobacterium</taxon>
    </lineage>
</organism>
<evidence type="ECO:0008006" key="4">
    <source>
        <dbReference type="Google" id="ProtNLM"/>
    </source>
</evidence>
<dbReference type="RefSeq" id="WP_055581417.1">
    <property type="nucleotide sequence ID" value="NZ_LKTM01000372.1"/>
</dbReference>
<accession>A0A0Q2RJG6</accession>
<name>A0A0Q2RJG6_MYCGO</name>
<sequence>MTTFRALLVAVFAALLLSGCATDDYVQGGYIDGPDHGRKVWCVTSGYGVDCDWQSYHRGDK</sequence>
<dbReference type="EMBL" id="LKTM01000372">
    <property type="protein sequence ID" value="KQH75563.1"/>
    <property type="molecule type" value="Genomic_DNA"/>
</dbReference>
<proteinExistence type="predicted"/>
<dbReference type="AlphaFoldDB" id="A0A0Q2RJG6"/>
<evidence type="ECO:0000313" key="2">
    <source>
        <dbReference type="EMBL" id="KQH75563.1"/>
    </source>
</evidence>
<dbReference type="PROSITE" id="PS51257">
    <property type="entry name" value="PROKAR_LIPOPROTEIN"/>
    <property type="match status" value="1"/>
</dbReference>
<gene>
    <name evidence="2" type="ORF">AO501_25130</name>
</gene>
<reference evidence="2 3" key="1">
    <citation type="submission" date="2015-10" db="EMBL/GenBank/DDBJ databases">
        <title>Mycobacterium gordonae draft genome assembly.</title>
        <authorList>
            <person name="Ustinova V."/>
            <person name="Smirnova T."/>
            <person name="Blagodatskikh K."/>
            <person name="Varlamov D."/>
            <person name="Larionova E."/>
            <person name="Chernousova L."/>
        </authorList>
    </citation>
    <scope>NUCLEOTIDE SEQUENCE [LARGE SCALE GENOMIC DNA]</scope>
    <source>
        <strain evidence="2 3">CTRI 14-8773</strain>
    </source>
</reference>
<feature type="chain" id="PRO_5039025123" description="Lipoprotein" evidence="1">
    <location>
        <begin position="24"/>
        <end position="61"/>
    </location>
</feature>
<comment type="caution">
    <text evidence="2">The sequence shown here is derived from an EMBL/GenBank/DDBJ whole genome shotgun (WGS) entry which is preliminary data.</text>
</comment>